<gene>
    <name evidence="1" type="ORF">EVAR_65690_1</name>
</gene>
<organism evidence="1 2">
    <name type="scientific">Eumeta variegata</name>
    <name type="common">Bagworm moth</name>
    <name type="synonym">Eumeta japonica</name>
    <dbReference type="NCBI Taxonomy" id="151549"/>
    <lineage>
        <taxon>Eukaryota</taxon>
        <taxon>Metazoa</taxon>
        <taxon>Ecdysozoa</taxon>
        <taxon>Arthropoda</taxon>
        <taxon>Hexapoda</taxon>
        <taxon>Insecta</taxon>
        <taxon>Pterygota</taxon>
        <taxon>Neoptera</taxon>
        <taxon>Endopterygota</taxon>
        <taxon>Lepidoptera</taxon>
        <taxon>Glossata</taxon>
        <taxon>Ditrysia</taxon>
        <taxon>Tineoidea</taxon>
        <taxon>Psychidae</taxon>
        <taxon>Oiketicinae</taxon>
        <taxon>Eumeta</taxon>
    </lineage>
</organism>
<sequence>MVTAAHGHSQPQKSHRCVAGLLKRSRSRAAAHQKDNISGRYTLERYCARGRGARWSMVPPSESVFHQLSVTMTNRLKQTLNNDLVDIEHSNEN</sequence>
<comment type="caution">
    <text evidence="1">The sequence shown here is derived from an EMBL/GenBank/DDBJ whole genome shotgun (WGS) entry which is preliminary data.</text>
</comment>
<name>A0A4C1Z4X6_EUMVA</name>
<dbReference type="EMBL" id="BGZK01001645">
    <property type="protein sequence ID" value="GBP83871.1"/>
    <property type="molecule type" value="Genomic_DNA"/>
</dbReference>
<dbReference type="AlphaFoldDB" id="A0A4C1Z4X6"/>
<evidence type="ECO:0000313" key="1">
    <source>
        <dbReference type="EMBL" id="GBP83871.1"/>
    </source>
</evidence>
<keyword evidence="2" id="KW-1185">Reference proteome</keyword>
<protein>
    <submittedName>
        <fullName evidence="1">Uncharacterized protein</fullName>
    </submittedName>
</protein>
<proteinExistence type="predicted"/>
<evidence type="ECO:0000313" key="2">
    <source>
        <dbReference type="Proteomes" id="UP000299102"/>
    </source>
</evidence>
<accession>A0A4C1Z4X6</accession>
<dbReference type="Proteomes" id="UP000299102">
    <property type="component" value="Unassembled WGS sequence"/>
</dbReference>
<reference evidence="1 2" key="1">
    <citation type="journal article" date="2019" name="Commun. Biol.">
        <title>The bagworm genome reveals a unique fibroin gene that provides high tensile strength.</title>
        <authorList>
            <person name="Kono N."/>
            <person name="Nakamura H."/>
            <person name="Ohtoshi R."/>
            <person name="Tomita M."/>
            <person name="Numata K."/>
            <person name="Arakawa K."/>
        </authorList>
    </citation>
    <scope>NUCLEOTIDE SEQUENCE [LARGE SCALE GENOMIC DNA]</scope>
</reference>